<evidence type="ECO:0000256" key="1">
    <source>
        <dbReference type="SAM" id="MobiDB-lite"/>
    </source>
</evidence>
<feature type="compositionally biased region" description="Low complexity" evidence="1">
    <location>
        <begin position="43"/>
        <end position="57"/>
    </location>
</feature>
<proteinExistence type="predicted"/>
<evidence type="ECO:0000313" key="2">
    <source>
        <dbReference type="EMBL" id="EJT45305.1"/>
    </source>
</evidence>
<protein>
    <submittedName>
        <fullName evidence="2">Uncharacterized protein</fullName>
    </submittedName>
</protein>
<feature type="compositionally biased region" description="Acidic residues" evidence="1">
    <location>
        <begin position="20"/>
        <end position="29"/>
    </location>
</feature>
<sequence>MKLLLSRTLLGDLPKPGEHPDEDALDEVIDTTMPSAASGGPTAKAAPSSRAVSVAASHAREHGRPDPTDLGAHQALLASVKVAISNAGLDEELDSAREQLKRNAHWIAFRRQHSAAQRRDDAAGDEEKKSDKDLLELAQLMELVDLDDDKRGDGDDGDNDSAPKRRRAPGGTVVLFEGGFRSDERRAQFERLSALLDDLRGRGLDEELYPNRLCPAHLRTREERATGTSPVDRPSTVPRPGSGILCLPAAIAGPSASSSVSTSASVASGSAASSSSTGITSAADLFRLSTLPMGTSLWTVTSAVAPMLMFKQLATEASVEAKDIEVAGCVSCLEVVSVKVDDLQQGRGWAHSCTGDRADLDVGDGRDNCWSIRVYIASDLHKFPALRQAVGNVVEEHSLADVLKSIKAGPLHAYADLIPPAYTPSDQDPPVLVLPNSSAAWLAFNAIALTHSLTPGAHAELESGRNPSVRAMSGIVGAVSKAGGTSTCSSVRTKSSWS</sequence>
<dbReference type="GeneID" id="25989714"/>
<dbReference type="Proteomes" id="UP000002748">
    <property type="component" value="Unassembled WGS sequence"/>
</dbReference>
<dbReference type="AlphaFoldDB" id="J4U5L7"/>
<reference evidence="2 3" key="1">
    <citation type="journal article" date="2012" name="Eukaryot. Cell">
        <title>Draft genome sequence of CBS 2479, the standard type strain of Trichosporon asahii.</title>
        <authorList>
            <person name="Yang R.Y."/>
            <person name="Li H.T."/>
            <person name="Zhu H."/>
            <person name="Zhou G.P."/>
            <person name="Wang M."/>
            <person name="Wang L."/>
        </authorList>
    </citation>
    <scope>NUCLEOTIDE SEQUENCE [LARGE SCALE GENOMIC DNA]</scope>
    <source>
        <strain evidence="3">ATCC 90039 / CBS 2479 / JCM 2466 / KCTC 7840 / NCYC 2677 / UAMH 7654</strain>
    </source>
</reference>
<dbReference type="KEGG" id="tasa:A1Q1_06202"/>
<feature type="compositionally biased region" description="Basic and acidic residues" evidence="1">
    <location>
        <begin position="117"/>
        <end position="132"/>
    </location>
</feature>
<comment type="caution">
    <text evidence="2">The sequence shown here is derived from an EMBL/GenBank/DDBJ whole genome shotgun (WGS) entry which is preliminary data.</text>
</comment>
<organism evidence="2 3">
    <name type="scientific">Trichosporon asahii var. asahii (strain ATCC 90039 / CBS 2479 / JCM 2466 / KCTC 7840 / NBRC 103889/ NCYC 2677 / UAMH 7654)</name>
    <name type="common">Yeast</name>
    <dbReference type="NCBI Taxonomy" id="1186058"/>
    <lineage>
        <taxon>Eukaryota</taxon>
        <taxon>Fungi</taxon>
        <taxon>Dikarya</taxon>
        <taxon>Basidiomycota</taxon>
        <taxon>Agaricomycotina</taxon>
        <taxon>Tremellomycetes</taxon>
        <taxon>Trichosporonales</taxon>
        <taxon>Trichosporonaceae</taxon>
        <taxon>Trichosporon</taxon>
    </lineage>
</organism>
<dbReference type="HOGENOM" id="CLU_547670_0_0_1"/>
<feature type="region of interest" description="Disordered" evidence="1">
    <location>
        <begin position="112"/>
        <end position="132"/>
    </location>
</feature>
<name>J4U5L7_TRIAS</name>
<feature type="region of interest" description="Disordered" evidence="1">
    <location>
        <begin position="11"/>
        <end position="66"/>
    </location>
</feature>
<accession>J4U5L7</accession>
<feature type="region of interest" description="Disordered" evidence="1">
    <location>
        <begin position="145"/>
        <end position="170"/>
    </location>
</feature>
<dbReference type="EMBL" id="ALBS01000328">
    <property type="protein sequence ID" value="EJT45305.1"/>
    <property type="molecule type" value="Genomic_DNA"/>
</dbReference>
<dbReference type="VEuPathDB" id="FungiDB:A1Q1_06202"/>
<evidence type="ECO:0000313" key="3">
    <source>
        <dbReference type="Proteomes" id="UP000002748"/>
    </source>
</evidence>
<dbReference type="RefSeq" id="XP_014176886.1">
    <property type="nucleotide sequence ID" value="XM_014321411.1"/>
</dbReference>
<gene>
    <name evidence="2" type="ORF">A1Q1_06202</name>
</gene>